<dbReference type="AlphaFoldDB" id="A0A498JEL3"/>
<keyword evidence="4" id="KW-1185">Reference proteome</keyword>
<feature type="domain" description="RNase H type-1" evidence="2">
    <location>
        <begin position="7"/>
        <end position="65"/>
    </location>
</feature>
<proteinExistence type="predicted"/>
<reference evidence="3 4" key="1">
    <citation type="submission" date="2018-10" db="EMBL/GenBank/DDBJ databases">
        <title>A high-quality apple genome assembly.</title>
        <authorList>
            <person name="Hu J."/>
        </authorList>
    </citation>
    <scope>NUCLEOTIDE SEQUENCE [LARGE SCALE GENOMIC DNA]</scope>
    <source>
        <strain evidence="4">cv. HFTH1</strain>
        <tissue evidence="3">Young leaf</tissue>
    </source>
</reference>
<dbReference type="InterPro" id="IPR036397">
    <property type="entry name" value="RNaseH_sf"/>
</dbReference>
<dbReference type="InterPro" id="IPR012337">
    <property type="entry name" value="RNaseH-like_sf"/>
</dbReference>
<evidence type="ECO:0000256" key="1">
    <source>
        <dbReference type="SAM" id="SignalP"/>
    </source>
</evidence>
<sequence>MDYCVKCLALWDGLWLATAKGLTQIVVESDSKLVIESISGAYNPPWRLKTILEDIRWLAESFEEIWRMLLLDGGCLLVTAC</sequence>
<name>A0A498JEL3_MALDO</name>
<organism evidence="3 4">
    <name type="scientific">Malus domestica</name>
    <name type="common">Apple</name>
    <name type="synonym">Pyrus malus</name>
    <dbReference type="NCBI Taxonomy" id="3750"/>
    <lineage>
        <taxon>Eukaryota</taxon>
        <taxon>Viridiplantae</taxon>
        <taxon>Streptophyta</taxon>
        <taxon>Embryophyta</taxon>
        <taxon>Tracheophyta</taxon>
        <taxon>Spermatophyta</taxon>
        <taxon>Magnoliopsida</taxon>
        <taxon>eudicotyledons</taxon>
        <taxon>Gunneridae</taxon>
        <taxon>Pentapetalae</taxon>
        <taxon>rosids</taxon>
        <taxon>fabids</taxon>
        <taxon>Rosales</taxon>
        <taxon>Rosaceae</taxon>
        <taxon>Amygdaloideae</taxon>
        <taxon>Maleae</taxon>
        <taxon>Malus</taxon>
    </lineage>
</organism>
<dbReference type="InterPro" id="IPR002156">
    <property type="entry name" value="RNaseH_domain"/>
</dbReference>
<evidence type="ECO:0000313" key="4">
    <source>
        <dbReference type="Proteomes" id="UP000290289"/>
    </source>
</evidence>
<feature type="signal peptide" evidence="1">
    <location>
        <begin position="1"/>
        <end position="19"/>
    </location>
</feature>
<accession>A0A498JEL3</accession>
<dbReference type="EMBL" id="RDQH01000333">
    <property type="protein sequence ID" value="RXH93305.1"/>
    <property type="molecule type" value="Genomic_DNA"/>
</dbReference>
<keyword evidence="1" id="KW-0732">Signal</keyword>
<feature type="chain" id="PRO_5019767927" description="RNase H type-1 domain-containing protein" evidence="1">
    <location>
        <begin position="20"/>
        <end position="81"/>
    </location>
</feature>
<evidence type="ECO:0000313" key="3">
    <source>
        <dbReference type="EMBL" id="RXH93305.1"/>
    </source>
</evidence>
<protein>
    <recommendedName>
        <fullName evidence="2">RNase H type-1 domain-containing protein</fullName>
    </recommendedName>
</protein>
<dbReference type="GO" id="GO:0004523">
    <property type="term" value="F:RNA-DNA hybrid ribonuclease activity"/>
    <property type="evidence" value="ECO:0007669"/>
    <property type="project" value="InterPro"/>
</dbReference>
<comment type="caution">
    <text evidence="3">The sequence shown here is derived from an EMBL/GenBank/DDBJ whole genome shotgun (WGS) entry which is preliminary data.</text>
</comment>
<gene>
    <name evidence="3" type="ORF">DVH24_013881</name>
</gene>
<evidence type="ECO:0000259" key="2">
    <source>
        <dbReference type="Pfam" id="PF13456"/>
    </source>
</evidence>
<dbReference type="Proteomes" id="UP000290289">
    <property type="component" value="Chromosome 7"/>
</dbReference>
<dbReference type="Pfam" id="PF13456">
    <property type="entry name" value="RVT_3"/>
    <property type="match status" value="1"/>
</dbReference>
<dbReference type="SUPFAM" id="SSF53098">
    <property type="entry name" value="Ribonuclease H-like"/>
    <property type="match status" value="1"/>
</dbReference>
<dbReference type="Gene3D" id="3.30.420.10">
    <property type="entry name" value="Ribonuclease H-like superfamily/Ribonuclease H"/>
    <property type="match status" value="1"/>
</dbReference>
<dbReference type="GO" id="GO:0003676">
    <property type="term" value="F:nucleic acid binding"/>
    <property type="evidence" value="ECO:0007669"/>
    <property type="project" value="InterPro"/>
</dbReference>